<protein>
    <submittedName>
        <fullName evidence="1">Uncharacterized protein</fullName>
    </submittedName>
</protein>
<reference evidence="1" key="1">
    <citation type="submission" date="2020-03" db="EMBL/GenBank/DDBJ databases">
        <authorList>
            <person name="Weist P."/>
        </authorList>
    </citation>
    <scope>NUCLEOTIDE SEQUENCE</scope>
</reference>
<gene>
    <name evidence="1" type="ORF">PLEPLA_LOCUS222</name>
</gene>
<evidence type="ECO:0000313" key="1">
    <source>
        <dbReference type="EMBL" id="CAB1412530.1"/>
    </source>
</evidence>
<evidence type="ECO:0000313" key="2">
    <source>
        <dbReference type="Proteomes" id="UP001153269"/>
    </source>
</evidence>
<name>A0A9N7Y035_PLEPL</name>
<sequence>MVSPRERGPSRHAVTIEAIFLIKLRNHSERPRLLKPVEQSKPTDLLSLMTHCSLRAIVIKPTRRGVVL</sequence>
<dbReference type="AlphaFoldDB" id="A0A9N7Y035"/>
<comment type="caution">
    <text evidence="1">The sequence shown here is derived from an EMBL/GenBank/DDBJ whole genome shotgun (WGS) entry which is preliminary data.</text>
</comment>
<accession>A0A9N7Y035</accession>
<dbReference type="Proteomes" id="UP001153269">
    <property type="component" value="Unassembled WGS sequence"/>
</dbReference>
<proteinExistence type="predicted"/>
<organism evidence="1 2">
    <name type="scientific">Pleuronectes platessa</name>
    <name type="common">European plaice</name>
    <dbReference type="NCBI Taxonomy" id="8262"/>
    <lineage>
        <taxon>Eukaryota</taxon>
        <taxon>Metazoa</taxon>
        <taxon>Chordata</taxon>
        <taxon>Craniata</taxon>
        <taxon>Vertebrata</taxon>
        <taxon>Euteleostomi</taxon>
        <taxon>Actinopterygii</taxon>
        <taxon>Neopterygii</taxon>
        <taxon>Teleostei</taxon>
        <taxon>Neoteleostei</taxon>
        <taxon>Acanthomorphata</taxon>
        <taxon>Carangaria</taxon>
        <taxon>Pleuronectiformes</taxon>
        <taxon>Pleuronectoidei</taxon>
        <taxon>Pleuronectidae</taxon>
        <taxon>Pleuronectes</taxon>
    </lineage>
</organism>
<keyword evidence="2" id="KW-1185">Reference proteome</keyword>
<dbReference type="EMBL" id="CADEAL010000005">
    <property type="protein sequence ID" value="CAB1412530.1"/>
    <property type="molecule type" value="Genomic_DNA"/>
</dbReference>